<dbReference type="CDD" id="cd03590">
    <property type="entry name" value="CLECT_DC-SIGN_like"/>
    <property type="match status" value="1"/>
</dbReference>
<keyword evidence="8" id="KW-1185">Reference proteome</keyword>
<dbReference type="InterPro" id="IPR001304">
    <property type="entry name" value="C-type_lectin-like"/>
</dbReference>
<dbReference type="InterPro" id="IPR016187">
    <property type="entry name" value="CTDL_fold"/>
</dbReference>
<dbReference type="InParanoid" id="W5LD21"/>
<dbReference type="PROSITE" id="PS50041">
    <property type="entry name" value="C_TYPE_LECTIN_2"/>
    <property type="match status" value="1"/>
</dbReference>
<keyword evidence="5" id="KW-1133">Transmembrane helix</keyword>
<proteinExistence type="predicted"/>
<evidence type="ECO:0000256" key="2">
    <source>
        <dbReference type="ARBA" id="ARBA00023157"/>
    </source>
</evidence>
<dbReference type="HOGENOM" id="CLU_049894_7_0_1"/>
<evidence type="ECO:0000313" key="7">
    <source>
        <dbReference type="Ensembl" id="ENSAMXP00000017733.2"/>
    </source>
</evidence>
<feature type="coiled-coil region" evidence="4">
    <location>
        <begin position="51"/>
        <end position="148"/>
    </location>
</feature>
<dbReference type="SMART" id="SM00034">
    <property type="entry name" value="CLECT"/>
    <property type="match status" value="1"/>
</dbReference>
<dbReference type="Pfam" id="PF00059">
    <property type="entry name" value="Lectin_C"/>
    <property type="match status" value="1"/>
</dbReference>
<reference evidence="7" key="3">
    <citation type="submission" date="2025-08" db="UniProtKB">
        <authorList>
            <consortium name="Ensembl"/>
        </authorList>
    </citation>
    <scope>IDENTIFICATION</scope>
</reference>
<dbReference type="Gene3D" id="3.10.100.10">
    <property type="entry name" value="Mannose-Binding Protein A, subunit A"/>
    <property type="match status" value="1"/>
</dbReference>
<evidence type="ECO:0000256" key="1">
    <source>
        <dbReference type="ARBA" id="ARBA00022734"/>
    </source>
</evidence>
<accession>W5LD21</accession>
<name>W5LD21_ASTMX</name>
<dbReference type="eggNOG" id="KOG4297">
    <property type="taxonomic scope" value="Eukaryota"/>
</dbReference>
<dbReference type="InterPro" id="IPR016186">
    <property type="entry name" value="C-type_lectin-like/link_sf"/>
</dbReference>
<dbReference type="Bgee" id="ENSAMXG00000017227">
    <property type="expression patterns" value="Expressed in bone element and 1 other cell type or tissue"/>
</dbReference>
<reference evidence="8" key="1">
    <citation type="submission" date="2013-03" db="EMBL/GenBank/DDBJ databases">
        <authorList>
            <person name="Jeffery W."/>
            <person name="Warren W."/>
            <person name="Wilson R.K."/>
        </authorList>
    </citation>
    <scope>NUCLEOTIDE SEQUENCE</scope>
    <source>
        <strain evidence="8">female</strain>
    </source>
</reference>
<keyword evidence="2" id="KW-1015">Disulfide bond</keyword>
<dbReference type="GeneTree" id="ENSGT01020000230338"/>
<dbReference type="Proteomes" id="UP000018467">
    <property type="component" value="Unassembled WGS sequence"/>
</dbReference>
<dbReference type="PROSITE" id="PS00615">
    <property type="entry name" value="C_TYPE_LECTIN_1"/>
    <property type="match status" value="1"/>
</dbReference>
<protein>
    <recommendedName>
        <fullName evidence="6">C-type lectin domain-containing protein</fullName>
    </recommendedName>
</protein>
<evidence type="ECO:0000256" key="4">
    <source>
        <dbReference type="SAM" id="Coils"/>
    </source>
</evidence>
<evidence type="ECO:0000313" key="8">
    <source>
        <dbReference type="Proteomes" id="UP000018467"/>
    </source>
</evidence>
<evidence type="ECO:0000256" key="5">
    <source>
        <dbReference type="SAM" id="Phobius"/>
    </source>
</evidence>
<dbReference type="InterPro" id="IPR018378">
    <property type="entry name" value="C-type_lectin_CS"/>
</dbReference>
<keyword evidence="5" id="KW-0472">Membrane</keyword>
<evidence type="ECO:0000256" key="3">
    <source>
        <dbReference type="ARBA" id="ARBA00023180"/>
    </source>
</evidence>
<dbReference type="GO" id="GO:0030246">
    <property type="term" value="F:carbohydrate binding"/>
    <property type="evidence" value="ECO:0007669"/>
    <property type="project" value="UniProtKB-KW"/>
</dbReference>
<keyword evidence="1" id="KW-0430">Lectin</keyword>
<dbReference type="InterPro" id="IPR033989">
    <property type="entry name" value="CD209-like_CTLD"/>
</dbReference>
<organism evidence="7 8">
    <name type="scientific">Astyanax mexicanus</name>
    <name type="common">Blind cave fish</name>
    <name type="synonym">Astyanax fasciatus mexicanus</name>
    <dbReference type="NCBI Taxonomy" id="7994"/>
    <lineage>
        <taxon>Eukaryota</taxon>
        <taxon>Metazoa</taxon>
        <taxon>Chordata</taxon>
        <taxon>Craniata</taxon>
        <taxon>Vertebrata</taxon>
        <taxon>Euteleostomi</taxon>
        <taxon>Actinopterygii</taxon>
        <taxon>Neopterygii</taxon>
        <taxon>Teleostei</taxon>
        <taxon>Ostariophysi</taxon>
        <taxon>Characiformes</taxon>
        <taxon>Characoidei</taxon>
        <taxon>Acestrorhamphidae</taxon>
        <taxon>Acestrorhamphinae</taxon>
        <taxon>Astyanax</taxon>
    </lineage>
</organism>
<reference evidence="7" key="4">
    <citation type="submission" date="2025-09" db="UniProtKB">
        <authorList>
            <consortium name="Ensembl"/>
        </authorList>
    </citation>
    <scope>IDENTIFICATION</scope>
</reference>
<dbReference type="Gene3D" id="1.20.5.400">
    <property type="match status" value="3"/>
</dbReference>
<keyword evidence="5" id="KW-0812">Transmembrane</keyword>
<dbReference type="SUPFAM" id="SSF56436">
    <property type="entry name" value="C-type lectin-like"/>
    <property type="match status" value="1"/>
</dbReference>
<reference evidence="8" key="2">
    <citation type="journal article" date="2014" name="Nat. Commun.">
        <title>The cavefish genome reveals candidate genes for eye loss.</title>
        <authorList>
            <person name="McGaugh S.E."/>
            <person name="Gross J.B."/>
            <person name="Aken B."/>
            <person name="Blin M."/>
            <person name="Borowsky R."/>
            <person name="Chalopin D."/>
            <person name="Hinaux H."/>
            <person name="Jeffery W.R."/>
            <person name="Keene A."/>
            <person name="Ma L."/>
            <person name="Minx P."/>
            <person name="Murphy D."/>
            <person name="O'Quin K.E."/>
            <person name="Retaux S."/>
            <person name="Rohner N."/>
            <person name="Searle S.M."/>
            <person name="Stahl B.A."/>
            <person name="Tabin C."/>
            <person name="Volff J.N."/>
            <person name="Yoshizawa M."/>
            <person name="Warren W.C."/>
        </authorList>
    </citation>
    <scope>NUCLEOTIDE SEQUENCE [LARGE SCALE GENOMIC DNA]</scope>
    <source>
        <strain evidence="8">female</strain>
    </source>
</reference>
<dbReference type="PANTHER" id="PTHR46490:SF6">
    <property type="entry name" value="ASIALOGLYCOPROTEIN RECEPTOR 1-LIKE-RELATED"/>
    <property type="match status" value="1"/>
</dbReference>
<dbReference type="Ensembl" id="ENSAMXT00000017733.2">
    <property type="protein sequence ID" value="ENSAMXP00000017733.2"/>
    <property type="gene ID" value="ENSAMXG00000017227.2"/>
</dbReference>
<keyword evidence="3" id="KW-0325">Glycoprotein</keyword>
<keyword evidence="4" id="KW-0175">Coiled coil</keyword>
<dbReference type="InterPro" id="IPR052309">
    <property type="entry name" value="C-type_Lectin_Domain_Fam1"/>
</dbReference>
<evidence type="ECO:0000259" key="6">
    <source>
        <dbReference type="PROSITE" id="PS50041"/>
    </source>
</evidence>
<sequence>YDLNHDSALSEIPMFEKSCSAGSRSYRQAAVGLGLQCGLLLTAITVLWIQFNHLTAEKDQLQTSYTNLTAERDQLQTSNTNLTAERDQLQTSYTNLTAERDQLQTKRDQLQTSYTNLAAERDQLQTSNTNLTAERDQLQTEKENGHQEGWIYFSSSIYYISTEKKIYSESRQYCRERGSDLLIINSREEQDFINMWRNGQQAWIGLKRDTEGVWKWVDGSELITGFWKDGEPNNPKGHCVTTGLGSDAAKNWVNNPCYHQFVWICEKRMFISEV</sequence>
<dbReference type="PANTHER" id="PTHR46490">
    <property type="entry name" value="C-TYPE LECTIN DOMAIN FAMILY 12 MEMBER A-RELATED"/>
    <property type="match status" value="1"/>
</dbReference>
<dbReference type="AlphaFoldDB" id="W5LD21"/>
<feature type="domain" description="C-type lectin" evidence="6">
    <location>
        <begin position="153"/>
        <end position="266"/>
    </location>
</feature>
<feature type="transmembrane region" description="Helical" evidence="5">
    <location>
        <begin position="30"/>
        <end position="51"/>
    </location>
</feature>